<proteinExistence type="predicted"/>
<dbReference type="OrthoDB" id="6307178at2"/>
<keyword evidence="1" id="KW-0472">Membrane</keyword>
<evidence type="ECO:0000256" key="1">
    <source>
        <dbReference type="SAM" id="Phobius"/>
    </source>
</evidence>
<dbReference type="AlphaFoldDB" id="A0A4Q7INU6"/>
<organism evidence="2 4">
    <name type="scientific">Pseudoalteromonas phenolica</name>
    <dbReference type="NCBI Taxonomy" id="161398"/>
    <lineage>
        <taxon>Bacteria</taxon>
        <taxon>Pseudomonadati</taxon>
        <taxon>Pseudomonadota</taxon>
        <taxon>Gammaproteobacteria</taxon>
        <taxon>Alteromonadales</taxon>
        <taxon>Pseudoalteromonadaceae</taxon>
        <taxon>Pseudoalteromonas</taxon>
    </lineage>
</organism>
<evidence type="ECO:0000313" key="5">
    <source>
        <dbReference type="Proteomes" id="UP000307362"/>
    </source>
</evidence>
<reference evidence="3 5" key="1">
    <citation type="submission" date="2017-12" db="EMBL/GenBank/DDBJ databases">
        <authorList>
            <person name="Paulsen S."/>
            <person name="Gram L.K."/>
        </authorList>
    </citation>
    <scope>NUCLEOTIDE SEQUENCE [LARGE SCALE GENOMIC DNA]</scope>
    <source>
        <strain evidence="3 5">S1189</strain>
    </source>
</reference>
<comment type="caution">
    <text evidence="2">The sequence shown here is derived from an EMBL/GenBank/DDBJ whole genome shotgun (WGS) entry which is preliminary data.</text>
</comment>
<evidence type="ECO:0000313" key="4">
    <source>
        <dbReference type="Proteomes" id="UP000291338"/>
    </source>
</evidence>
<dbReference type="InterPro" id="IPR019099">
    <property type="entry name" value="Uncharacterised_PGPGW_TM"/>
</dbReference>
<dbReference type="Pfam" id="PF09656">
    <property type="entry name" value="PGPGW"/>
    <property type="match status" value="1"/>
</dbReference>
<keyword evidence="1" id="KW-0812">Transmembrane</keyword>
<protein>
    <recommendedName>
        <fullName evidence="6">Tellurium resistance protein TerC</fullName>
    </recommendedName>
</protein>
<reference evidence="5" key="3">
    <citation type="submission" date="2019-06" db="EMBL/GenBank/DDBJ databases">
        <title>Co-occurence of chitin degradation, pigmentation and bioactivity in marine Pseudoalteromonas.</title>
        <authorList>
            <person name="Sonnenschein E.C."/>
            <person name="Bech P.K."/>
        </authorList>
    </citation>
    <scope>NUCLEOTIDE SEQUENCE [LARGE SCALE GENOMIC DNA]</scope>
    <source>
        <strain evidence="5">S1189</strain>
    </source>
</reference>
<accession>A0A4Q7INU6</accession>
<dbReference type="EMBL" id="PPSX01000020">
    <property type="protein sequence ID" value="RZQ53934.1"/>
    <property type="molecule type" value="Genomic_DNA"/>
</dbReference>
<dbReference type="EMBL" id="PNCM01000022">
    <property type="protein sequence ID" value="TMP80107.1"/>
    <property type="molecule type" value="Genomic_DNA"/>
</dbReference>
<dbReference type="Proteomes" id="UP000291338">
    <property type="component" value="Unassembled WGS sequence"/>
</dbReference>
<dbReference type="Proteomes" id="UP000307362">
    <property type="component" value="Unassembled WGS sequence"/>
</dbReference>
<sequence length="67" mass="7828">MKKFLTLSLGCLFVILAIIFFVVPGPSIIFGLAALMCFSFYYPKARIYLKKLQRIFRNVCYRLDKVK</sequence>
<evidence type="ECO:0000313" key="3">
    <source>
        <dbReference type="EMBL" id="TMP80107.1"/>
    </source>
</evidence>
<keyword evidence="1" id="KW-1133">Transmembrane helix</keyword>
<evidence type="ECO:0000313" key="2">
    <source>
        <dbReference type="EMBL" id="RZQ53934.1"/>
    </source>
</evidence>
<name>A0A4Q7INU6_9GAMM</name>
<gene>
    <name evidence="2" type="ORF">C1E23_06425</name>
    <name evidence="3" type="ORF">CWB73_11405</name>
</gene>
<feature type="transmembrane region" description="Helical" evidence="1">
    <location>
        <begin position="27"/>
        <end position="43"/>
    </location>
</feature>
<evidence type="ECO:0008006" key="6">
    <source>
        <dbReference type="Google" id="ProtNLM"/>
    </source>
</evidence>
<reference evidence="2 4" key="2">
    <citation type="submission" date="2018-01" db="EMBL/GenBank/DDBJ databases">
        <title>Co-occurrence of chitin degradation, pigmentation and bioactivity in marine Pseudoalteromonas.</title>
        <authorList>
            <person name="Paulsen S."/>
            <person name="Gram L."/>
            <person name="Machado H."/>
        </authorList>
    </citation>
    <scope>NUCLEOTIDE SEQUENCE [LARGE SCALE GENOMIC DNA]</scope>
    <source>
        <strain evidence="2 4">S3898</strain>
    </source>
</reference>
<reference evidence="3" key="4">
    <citation type="submission" date="2019-09" db="EMBL/GenBank/DDBJ databases">
        <title>Co-occurence of chitin degradation, pigmentation and bioactivity in marine Pseudoalteromonas.</title>
        <authorList>
            <person name="Sonnenschein E.C."/>
            <person name="Bech P.K."/>
        </authorList>
    </citation>
    <scope>NUCLEOTIDE SEQUENCE</scope>
    <source>
        <strain evidence="3">S1189</strain>
    </source>
</reference>